<dbReference type="RefSeq" id="WP_095350033.1">
    <property type="nucleotide sequence ID" value="NZ_NCXK01000014.1"/>
</dbReference>
<proteinExistence type="predicted"/>
<dbReference type="AlphaFoldDB" id="A0A269XWG3"/>
<dbReference type="EMBL" id="NCXK01000014">
    <property type="protein sequence ID" value="PAK77647.1"/>
    <property type="molecule type" value="Genomic_DNA"/>
</dbReference>
<gene>
    <name evidence="1" type="ORF">B8X00_09925</name>
</gene>
<name>A0A269XWG3_9PROT</name>
<protein>
    <submittedName>
        <fullName evidence="1">Uncharacterized protein</fullName>
    </submittedName>
</protein>
<keyword evidence="2" id="KW-1185">Reference proteome</keyword>
<evidence type="ECO:0000313" key="1">
    <source>
        <dbReference type="EMBL" id="PAK77647.1"/>
    </source>
</evidence>
<organism evidence="1 2">
    <name type="scientific">Acetobacter fabarum</name>
    <dbReference type="NCBI Taxonomy" id="483199"/>
    <lineage>
        <taxon>Bacteria</taxon>
        <taxon>Pseudomonadati</taxon>
        <taxon>Pseudomonadota</taxon>
        <taxon>Alphaproteobacteria</taxon>
        <taxon>Acetobacterales</taxon>
        <taxon>Acetobacteraceae</taxon>
        <taxon>Acetobacter</taxon>
    </lineage>
</organism>
<sequence length="190" mass="21185">MTDKRTTNYHSEFLTAYERTKNLGLNCPPFTSELAGKLCSPTFLREFPYLIRDNTNVSSPDDLAHQCLYVNLLIKDIISKRLNCEVYYTIGWIDCDDGDPMYKFDDEYISTALAHYGSTRGALKVHAWLTLPTMEVIDPTLATTIALVQNKPNGLGGVIAGKADDLQGFSYRPMLVGMDFLVRTGGMVVA</sequence>
<evidence type="ECO:0000313" key="2">
    <source>
        <dbReference type="Proteomes" id="UP000216151"/>
    </source>
</evidence>
<comment type="caution">
    <text evidence="1">The sequence shown here is derived from an EMBL/GenBank/DDBJ whole genome shotgun (WGS) entry which is preliminary data.</text>
</comment>
<reference evidence="1 2" key="1">
    <citation type="submission" date="2017-04" db="EMBL/GenBank/DDBJ databases">
        <title>Kefir bacterial isolates.</title>
        <authorList>
            <person name="Kim Y."/>
            <person name="Blasche S."/>
            <person name="Patil K.R."/>
        </authorList>
    </citation>
    <scope>NUCLEOTIDE SEQUENCE [LARGE SCALE GENOMIC DNA]</scope>
    <source>
        <strain evidence="1 2">KR</strain>
    </source>
</reference>
<dbReference type="OrthoDB" id="6198661at2"/>
<dbReference type="Proteomes" id="UP000216151">
    <property type="component" value="Unassembled WGS sequence"/>
</dbReference>
<accession>A0A269XWG3</accession>